<gene>
    <name evidence="2" type="ORF">S01H1_24795</name>
</gene>
<dbReference type="Gene3D" id="1.10.287.470">
    <property type="entry name" value="Helix hairpin bin"/>
    <property type="match status" value="1"/>
</dbReference>
<feature type="non-terminal residue" evidence="2">
    <location>
        <position position="236"/>
    </location>
</feature>
<evidence type="ECO:0008006" key="3">
    <source>
        <dbReference type="Google" id="ProtNLM"/>
    </source>
</evidence>
<protein>
    <recommendedName>
        <fullName evidence="3">Membrane fusion protein biotin-lipoyl like domain-containing protein</fullName>
    </recommendedName>
</protein>
<dbReference type="GO" id="GO:0015562">
    <property type="term" value="F:efflux transmembrane transporter activity"/>
    <property type="evidence" value="ECO:0007669"/>
    <property type="project" value="TreeGrafter"/>
</dbReference>
<accession>X0UCS8</accession>
<dbReference type="Gene3D" id="2.40.50.100">
    <property type="match status" value="1"/>
</dbReference>
<keyword evidence="1" id="KW-1133">Transmembrane helix</keyword>
<dbReference type="GO" id="GO:1990281">
    <property type="term" value="C:efflux pump complex"/>
    <property type="evidence" value="ECO:0007669"/>
    <property type="project" value="TreeGrafter"/>
</dbReference>
<evidence type="ECO:0000313" key="2">
    <source>
        <dbReference type="EMBL" id="GAF98187.1"/>
    </source>
</evidence>
<dbReference type="PANTHER" id="PTHR30469">
    <property type="entry name" value="MULTIDRUG RESISTANCE PROTEIN MDTA"/>
    <property type="match status" value="1"/>
</dbReference>
<reference evidence="2" key="1">
    <citation type="journal article" date="2014" name="Front. Microbiol.">
        <title>High frequency of phylogenetically diverse reductive dehalogenase-homologous genes in deep subseafloor sedimentary metagenomes.</title>
        <authorList>
            <person name="Kawai M."/>
            <person name="Futagami T."/>
            <person name="Toyoda A."/>
            <person name="Takaki Y."/>
            <person name="Nishi S."/>
            <person name="Hori S."/>
            <person name="Arai W."/>
            <person name="Tsubouchi T."/>
            <person name="Morono Y."/>
            <person name="Uchiyama I."/>
            <person name="Ito T."/>
            <person name="Fujiyama A."/>
            <person name="Inagaki F."/>
            <person name="Takami H."/>
        </authorList>
    </citation>
    <scope>NUCLEOTIDE SEQUENCE</scope>
    <source>
        <strain evidence="2">Expedition CK06-06</strain>
    </source>
</reference>
<feature type="transmembrane region" description="Helical" evidence="1">
    <location>
        <begin position="7"/>
        <end position="27"/>
    </location>
</feature>
<dbReference type="AlphaFoldDB" id="X0UCS8"/>
<evidence type="ECO:0000256" key="1">
    <source>
        <dbReference type="SAM" id="Phobius"/>
    </source>
</evidence>
<dbReference type="SUPFAM" id="SSF111369">
    <property type="entry name" value="HlyD-like secretion proteins"/>
    <property type="match status" value="1"/>
</dbReference>
<keyword evidence="1" id="KW-0472">Membrane</keyword>
<comment type="caution">
    <text evidence="2">The sequence shown here is derived from an EMBL/GenBank/DDBJ whole genome shotgun (WGS) entry which is preliminary data.</text>
</comment>
<proteinExistence type="predicted"/>
<sequence length="236" mass="26244">MREFTRIALPLAILAAGVVSFMVLSGLRPEPNIDAPLTLAPLVEASTVEEHRGVLDLEISGIVVPHREIEVSAEVAGRIVSKTPECRAGRYVIKGTPLIEIDRRDYQNEVLRLAGEREQAIILLKELDVELVDRKKLIDIVSDETRLFEIELARMQRAASNRAVSETEIDAAKRAVLAARNRLQQLRMQSHLLATRRARLKSGVHDVQIQIDDAEVDLDRTSILAPIDGMIVADLV</sequence>
<keyword evidence="1" id="KW-0812">Transmembrane</keyword>
<dbReference type="EMBL" id="BARS01014930">
    <property type="protein sequence ID" value="GAF98187.1"/>
    <property type="molecule type" value="Genomic_DNA"/>
</dbReference>
<organism evidence="2">
    <name type="scientific">marine sediment metagenome</name>
    <dbReference type="NCBI Taxonomy" id="412755"/>
    <lineage>
        <taxon>unclassified sequences</taxon>
        <taxon>metagenomes</taxon>
        <taxon>ecological metagenomes</taxon>
    </lineage>
</organism>
<name>X0UCS8_9ZZZZ</name>